<dbReference type="Pfam" id="PF06480">
    <property type="entry name" value="FtsH_ext"/>
    <property type="match status" value="1"/>
</dbReference>
<evidence type="ECO:0000256" key="14">
    <source>
        <dbReference type="ARBA" id="ARBA00061570"/>
    </source>
</evidence>
<evidence type="ECO:0000256" key="17">
    <source>
        <dbReference type="SAM" id="MobiDB-lite"/>
    </source>
</evidence>
<comment type="caution">
    <text evidence="19">The sequence shown here is derived from an EMBL/GenBank/DDBJ whole genome shotgun (WGS) entry which is preliminary data.</text>
</comment>
<dbReference type="Gene3D" id="1.10.8.60">
    <property type="match status" value="1"/>
</dbReference>
<keyword evidence="13 15" id="KW-0472">Membrane</keyword>
<keyword evidence="5 15" id="KW-0812">Transmembrane</keyword>
<dbReference type="PROSITE" id="PS00674">
    <property type="entry name" value="AAA"/>
    <property type="match status" value="1"/>
</dbReference>
<keyword evidence="3 15" id="KW-1003">Cell membrane</keyword>
<evidence type="ECO:0000256" key="1">
    <source>
        <dbReference type="ARBA" id="ARBA00004370"/>
    </source>
</evidence>
<comment type="subunit">
    <text evidence="15">Homohexamer.</text>
</comment>
<dbReference type="CDD" id="cd19501">
    <property type="entry name" value="RecA-like_FtsH"/>
    <property type="match status" value="1"/>
</dbReference>
<keyword evidence="4 15" id="KW-0645">Protease</keyword>
<keyword evidence="8 15" id="KW-0378">Hydrolase</keyword>
<comment type="similarity">
    <text evidence="16">Belongs to the AAA ATPase family.</text>
</comment>
<feature type="active site" evidence="15">
    <location>
        <position position="406"/>
    </location>
</feature>
<evidence type="ECO:0000256" key="3">
    <source>
        <dbReference type="ARBA" id="ARBA00022475"/>
    </source>
</evidence>
<dbReference type="GO" id="GO:0030163">
    <property type="term" value="P:protein catabolic process"/>
    <property type="evidence" value="ECO:0007669"/>
    <property type="project" value="UniProtKB-UniRule"/>
</dbReference>
<dbReference type="GO" id="GO:0004176">
    <property type="term" value="F:ATP-dependent peptidase activity"/>
    <property type="evidence" value="ECO:0007669"/>
    <property type="project" value="InterPro"/>
</dbReference>
<evidence type="ECO:0000256" key="10">
    <source>
        <dbReference type="ARBA" id="ARBA00022840"/>
    </source>
</evidence>
<dbReference type="GO" id="GO:0004222">
    <property type="term" value="F:metalloendopeptidase activity"/>
    <property type="evidence" value="ECO:0007669"/>
    <property type="project" value="InterPro"/>
</dbReference>
<keyword evidence="6 15" id="KW-0479">Metal-binding</keyword>
<comment type="function">
    <text evidence="15">Acts as a processive, ATP-dependent zinc metallopeptidase for both cytoplasmic and membrane proteins. Plays a role in the quality control of integral membrane proteins.</text>
</comment>
<dbReference type="InterPro" id="IPR005936">
    <property type="entry name" value="FtsH"/>
</dbReference>
<dbReference type="GO" id="GO:0005524">
    <property type="term" value="F:ATP binding"/>
    <property type="evidence" value="ECO:0007669"/>
    <property type="project" value="UniProtKB-UniRule"/>
</dbReference>
<evidence type="ECO:0000256" key="4">
    <source>
        <dbReference type="ARBA" id="ARBA00022670"/>
    </source>
</evidence>
<keyword evidence="11 15" id="KW-1133">Transmembrane helix</keyword>
<dbReference type="InterPro" id="IPR027417">
    <property type="entry name" value="P-loop_NTPase"/>
</dbReference>
<dbReference type="AlphaFoldDB" id="A0A556AD07"/>
<dbReference type="PANTHER" id="PTHR23076:SF97">
    <property type="entry name" value="ATP-DEPENDENT ZINC METALLOPROTEASE YME1L1"/>
    <property type="match status" value="1"/>
</dbReference>
<feature type="binding site" evidence="15">
    <location>
        <position position="405"/>
    </location>
    <ligand>
        <name>Zn(2+)</name>
        <dbReference type="ChEBI" id="CHEBI:29105"/>
        <note>catalytic</note>
    </ligand>
</feature>
<dbReference type="SUPFAM" id="SSF52540">
    <property type="entry name" value="P-loop containing nucleoside triphosphate hydrolases"/>
    <property type="match status" value="1"/>
</dbReference>
<proteinExistence type="inferred from homology"/>
<dbReference type="Pfam" id="PF00004">
    <property type="entry name" value="AAA"/>
    <property type="match status" value="1"/>
</dbReference>
<comment type="similarity">
    <text evidence="14 15">In the central section; belongs to the AAA ATPase family.</text>
</comment>
<dbReference type="PANTHER" id="PTHR23076">
    <property type="entry name" value="METALLOPROTEASE M41 FTSH"/>
    <property type="match status" value="1"/>
</dbReference>
<feature type="region of interest" description="Disordered" evidence="17">
    <location>
        <begin position="578"/>
        <end position="619"/>
    </location>
</feature>
<feature type="domain" description="AAA+ ATPase" evidence="18">
    <location>
        <begin position="175"/>
        <end position="314"/>
    </location>
</feature>
<keyword evidence="12 15" id="KW-0482">Metalloprotease</keyword>
<dbReference type="RefSeq" id="WP_143950686.1">
    <property type="nucleotide sequence ID" value="NZ_BAABMB010000003.1"/>
</dbReference>
<keyword evidence="20" id="KW-1185">Reference proteome</keyword>
<gene>
    <name evidence="15" type="primary">ftsH</name>
    <name evidence="19" type="ORF">FOZ76_20960</name>
</gene>
<evidence type="ECO:0000256" key="16">
    <source>
        <dbReference type="RuleBase" id="RU003651"/>
    </source>
</evidence>
<feature type="binding site" evidence="15">
    <location>
        <begin position="183"/>
        <end position="190"/>
    </location>
    <ligand>
        <name>ATP</name>
        <dbReference type="ChEBI" id="CHEBI:30616"/>
    </ligand>
</feature>
<comment type="cofactor">
    <cofactor evidence="15">
        <name>Zn(2+)</name>
        <dbReference type="ChEBI" id="CHEBI:29105"/>
    </cofactor>
    <text evidence="15">Binds 1 zinc ion per subunit.</text>
</comment>
<dbReference type="HAMAP" id="MF_01458">
    <property type="entry name" value="FtsH"/>
    <property type="match status" value="1"/>
</dbReference>
<evidence type="ECO:0000256" key="8">
    <source>
        <dbReference type="ARBA" id="ARBA00022801"/>
    </source>
</evidence>
<dbReference type="InterPro" id="IPR041569">
    <property type="entry name" value="AAA_lid_3"/>
</dbReference>
<dbReference type="SUPFAM" id="SSF140990">
    <property type="entry name" value="FtsH protease domain-like"/>
    <property type="match status" value="1"/>
</dbReference>
<dbReference type="Pfam" id="PF17862">
    <property type="entry name" value="AAA_lid_3"/>
    <property type="match status" value="1"/>
</dbReference>
<dbReference type="GO" id="GO:0005886">
    <property type="term" value="C:plasma membrane"/>
    <property type="evidence" value="ECO:0007669"/>
    <property type="project" value="UniProtKB-SubCell"/>
</dbReference>
<evidence type="ECO:0000256" key="12">
    <source>
        <dbReference type="ARBA" id="ARBA00023049"/>
    </source>
</evidence>
<dbReference type="NCBIfam" id="TIGR01241">
    <property type="entry name" value="FtsH_fam"/>
    <property type="match status" value="1"/>
</dbReference>
<dbReference type="Pfam" id="PF01434">
    <property type="entry name" value="Peptidase_M41"/>
    <property type="match status" value="1"/>
</dbReference>
<dbReference type="InterPro" id="IPR003960">
    <property type="entry name" value="ATPase_AAA_CS"/>
</dbReference>
<dbReference type="Gene3D" id="1.20.58.760">
    <property type="entry name" value="Peptidase M41"/>
    <property type="match status" value="1"/>
</dbReference>
<dbReference type="Proteomes" id="UP000318405">
    <property type="component" value="Unassembled WGS sequence"/>
</dbReference>
<comment type="subcellular location">
    <subcellularLocation>
        <location evidence="15">Cell membrane</location>
        <topology evidence="15">Multi-pass membrane protein</topology>
        <orientation evidence="15">Cytoplasmic side</orientation>
    </subcellularLocation>
    <subcellularLocation>
        <location evidence="1">Membrane</location>
    </subcellularLocation>
</comment>
<reference evidence="19 20" key="1">
    <citation type="submission" date="2019-07" db="EMBL/GenBank/DDBJ databases">
        <title>Qingshengfaniella alkalisoli gen. nov., sp. nov., isolated from saline soil.</title>
        <authorList>
            <person name="Xu L."/>
            <person name="Huang X.-X."/>
            <person name="Sun J.-Q."/>
        </authorList>
    </citation>
    <scope>NUCLEOTIDE SEQUENCE [LARGE SCALE GENOMIC DNA]</scope>
    <source>
        <strain evidence="19 20">DSM 27279</strain>
    </source>
</reference>
<evidence type="ECO:0000256" key="11">
    <source>
        <dbReference type="ARBA" id="ARBA00022989"/>
    </source>
</evidence>
<feature type="binding site" evidence="15">
    <location>
        <position position="409"/>
    </location>
    <ligand>
        <name>Zn(2+)</name>
        <dbReference type="ChEBI" id="CHEBI:29105"/>
        <note>catalytic</note>
    </ligand>
</feature>
<evidence type="ECO:0000256" key="5">
    <source>
        <dbReference type="ARBA" id="ARBA00022692"/>
    </source>
</evidence>
<dbReference type="InterPro" id="IPR003593">
    <property type="entry name" value="AAA+_ATPase"/>
</dbReference>
<keyword evidence="7 15" id="KW-0547">Nucleotide-binding</keyword>
<evidence type="ECO:0000256" key="9">
    <source>
        <dbReference type="ARBA" id="ARBA00022833"/>
    </source>
</evidence>
<dbReference type="FunFam" id="3.40.50.300:FF:000001">
    <property type="entry name" value="ATP-dependent zinc metalloprotease FtsH"/>
    <property type="match status" value="1"/>
</dbReference>
<evidence type="ECO:0000313" key="20">
    <source>
        <dbReference type="Proteomes" id="UP000318405"/>
    </source>
</evidence>
<evidence type="ECO:0000256" key="15">
    <source>
        <dbReference type="HAMAP-Rule" id="MF_01458"/>
    </source>
</evidence>
<evidence type="ECO:0000313" key="19">
    <source>
        <dbReference type="EMBL" id="TSH90771.1"/>
    </source>
</evidence>
<feature type="binding site" evidence="15">
    <location>
        <position position="481"/>
    </location>
    <ligand>
        <name>Zn(2+)</name>
        <dbReference type="ChEBI" id="CHEBI:29105"/>
        <note>catalytic</note>
    </ligand>
</feature>
<dbReference type="GO" id="GO:0008270">
    <property type="term" value="F:zinc ion binding"/>
    <property type="evidence" value="ECO:0007669"/>
    <property type="project" value="UniProtKB-UniRule"/>
</dbReference>
<accession>A0A556AD07</accession>
<comment type="similarity">
    <text evidence="2 15">In the C-terminal section; belongs to the peptidase M41 family.</text>
</comment>
<dbReference type="InterPro" id="IPR011546">
    <property type="entry name" value="Pept_M41_FtsH_extracell"/>
</dbReference>
<name>A0A556AD07_9BURK</name>
<comment type="caution">
    <text evidence="15">Lacks conserved residue(s) required for the propagation of feature annotation.</text>
</comment>
<feature type="transmembrane region" description="Helical" evidence="15">
    <location>
        <begin position="89"/>
        <end position="110"/>
    </location>
</feature>
<dbReference type="OrthoDB" id="9809379at2"/>
<dbReference type="EC" id="3.4.24.-" evidence="15"/>
<keyword evidence="9 15" id="KW-0862">Zinc</keyword>
<evidence type="ECO:0000256" key="7">
    <source>
        <dbReference type="ARBA" id="ARBA00022741"/>
    </source>
</evidence>
<organism evidence="19 20">
    <name type="scientific">Verticiella sediminum</name>
    <dbReference type="NCBI Taxonomy" id="1247510"/>
    <lineage>
        <taxon>Bacteria</taxon>
        <taxon>Pseudomonadati</taxon>
        <taxon>Pseudomonadota</taxon>
        <taxon>Betaproteobacteria</taxon>
        <taxon>Burkholderiales</taxon>
        <taxon>Alcaligenaceae</taxon>
        <taxon>Verticiella</taxon>
    </lineage>
</organism>
<evidence type="ECO:0000259" key="18">
    <source>
        <dbReference type="SMART" id="SM00382"/>
    </source>
</evidence>
<dbReference type="InterPro" id="IPR037219">
    <property type="entry name" value="Peptidase_M41-like"/>
</dbReference>
<evidence type="ECO:0000256" key="2">
    <source>
        <dbReference type="ARBA" id="ARBA00010044"/>
    </source>
</evidence>
<keyword evidence="10 15" id="KW-0067">ATP-binding</keyword>
<dbReference type="InterPro" id="IPR000642">
    <property type="entry name" value="Peptidase_M41"/>
</dbReference>
<dbReference type="Gene3D" id="3.30.720.210">
    <property type="match status" value="1"/>
</dbReference>
<dbReference type="FunFam" id="1.10.8.60:FF:000001">
    <property type="entry name" value="ATP-dependent zinc metalloprotease FtsH"/>
    <property type="match status" value="1"/>
</dbReference>
<sequence length="619" mass="67702">MVIALVLFTVFKQFEGRGQTTDSVSYTQFMQDAQDGRVRSVDIQGDTLYVTPQTGRPYSLTAPGDLWMVSDLMKSGVQVSGKQREEPSLLMSIFVSWFPMLLLIGVWIFFMRQMQGGGRGGAFNFGKSRARLLDESTNVITFADVAGCDEAKEDVQELVDFLRDPTKFQKLGGRIPRGVLMVGSPGTGKTLLAKAIAGEAKVPFFSISGSDFVEMFVGVGASRVRDMFETAKKHAPCILFIDEIDAVGRQRGAGLGGGNDEREQTLNQMLVEMDGFETTQGIIVIAATNRPDVLDPALLRPGRFDRQVVVPLPDIRGRAQILKVHMRKVPVAPNVDASVLARGTPGFSGADLANLVNEAALFAARRSGRMVDMSDFEKAKDKIIMGAERRSMVMPEEERRNTAYHESGHAVVAKMLPKTDPVHKVTIIPRGRALGVTMQLPEGDRYSMDKGRLLNTIAVLFGGRIAEEIFMDQMTTGASNDFERATQIARDIVMRYGMTDSLGPMVYADNEGEVFLGRSVTKTTHVSEATMQKVDAEVRRIIDEQYAVARDILETHRDKVEAMTRALLEWETIDADQINDIMAGRDPRPPSPPSDSSDSTAQPPAGGVTPSGNSATAPA</sequence>
<dbReference type="FunFam" id="1.20.58.760:FF:000001">
    <property type="entry name" value="ATP-dependent zinc metalloprotease FtsH"/>
    <property type="match status" value="1"/>
</dbReference>
<protein>
    <recommendedName>
        <fullName evidence="15">ATP-dependent zinc metalloprotease FtsH</fullName>
        <ecNumber evidence="15">3.4.24.-</ecNumber>
    </recommendedName>
</protein>
<feature type="compositionally biased region" description="Polar residues" evidence="17">
    <location>
        <begin position="610"/>
        <end position="619"/>
    </location>
</feature>
<dbReference type="EMBL" id="VLTJ01000039">
    <property type="protein sequence ID" value="TSH90771.1"/>
    <property type="molecule type" value="Genomic_DNA"/>
</dbReference>
<dbReference type="Gene3D" id="3.40.50.300">
    <property type="entry name" value="P-loop containing nucleotide triphosphate hydrolases"/>
    <property type="match status" value="1"/>
</dbReference>
<evidence type="ECO:0000256" key="6">
    <source>
        <dbReference type="ARBA" id="ARBA00022723"/>
    </source>
</evidence>
<dbReference type="GO" id="GO:0006508">
    <property type="term" value="P:proteolysis"/>
    <property type="evidence" value="ECO:0007669"/>
    <property type="project" value="UniProtKB-KW"/>
</dbReference>
<dbReference type="SMART" id="SM00382">
    <property type="entry name" value="AAA"/>
    <property type="match status" value="1"/>
</dbReference>
<evidence type="ECO:0000256" key="13">
    <source>
        <dbReference type="ARBA" id="ARBA00023136"/>
    </source>
</evidence>
<dbReference type="InterPro" id="IPR003959">
    <property type="entry name" value="ATPase_AAA_core"/>
</dbReference>
<dbReference type="GO" id="GO:0016887">
    <property type="term" value="F:ATP hydrolysis activity"/>
    <property type="evidence" value="ECO:0007669"/>
    <property type="project" value="UniProtKB-UniRule"/>
</dbReference>